<dbReference type="EMBL" id="JAAAID010000599">
    <property type="protein sequence ID" value="KAG0015740.1"/>
    <property type="molecule type" value="Genomic_DNA"/>
</dbReference>
<gene>
    <name evidence="2" type="ORF">BGZ80_009660</name>
</gene>
<organism evidence="2 3">
    <name type="scientific">Entomortierella chlamydospora</name>
    <dbReference type="NCBI Taxonomy" id="101097"/>
    <lineage>
        <taxon>Eukaryota</taxon>
        <taxon>Fungi</taxon>
        <taxon>Fungi incertae sedis</taxon>
        <taxon>Mucoromycota</taxon>
        <taxon>Mortierellomycotina</taxon>
        <taxon>Mortierellomycetes</taxon>
        <taxon>Mortierellales</taxon>
        <taxon>Mortierellaceae</taxon>
        <taxon>Entomortierella</taxon>
    </lineage>
</organism>
<protein>
    <recommendedName>
        <fullName evidence="1">F-box domain-containing protein</fullName>
    </recommendedName>
</protein>
<dbReference type="AlphaFoldDB" id="A0A9P6MWJ1"/>
<evidence type="ECO:0000259" key="1">
    <source>
        <dbReference type="Pfam" id="PF12937"/>
    </source>
</evidence>
<name>A0A9P6MWJ1_9FUNG</name>
<comment type="caution">
    <text evidence="2">The sequence shown here is derived from an EMBL/GenBank/DDBJ whole genome shotgun (WGS) entry which is preliminary data.</text>
</comment>
<accession>A0A9P6MWJ1</accession>
<dbReference type="InterPro" id="IPR036047">
    <property type="entry name" value="F-box-like_dom_sf"/>
</dbReference>
<dbReference type="Pfam" id="PF12937">
    <property type="entry name" value="F-box-like"/>
    <property type="match status" value="1"/>
</dbReference>
<dbReference type="Proteomes" id="UP000703661">
    <property type="component" value="Unassembled WGS sequence"/>
</dbReference>
<feature type="domain" description="F-box" evidence="1">
    <location>
        <begin position="10"/>
        <end position="36"/>
    </location>
</feature>
<evidence type="ECO:0000313" key="3">
    <source>
        <dbReference type="Proteomes" id="UP000703661"/>
    </source>
</evidence>
<dbReference type="InterPro" id="IPR032675">
    <property type="entry name" value="LRR_dom_sf"/>
</dbReference>
<reference evidence="2" key="1">
    <citation type="journal article" date="2020" name="Fungal Divers.">
        <title>Resolving the Mortierellaceae phylogeny through synthesis of multi-gene phylogenetics and phylogenomics.</title>
        <authorList>
            <person name="Vandepol N."/>
            <person name="Liber J."/>
            <person name="Desiro A."/>
            <person name="Na H."/>
            <person name="Kennedy M."/>
            <person name="Barry K."/>
            <person name="Grigoriev I.V."/>
            <person name="Miller A.N."/>
            <person name="O'Donnell K."/>
            <person name="Stajich J.E."/>
            <person name="Bonito G."/>
        </authorList>
    </citation>
    <scope>NUCLEOTIDE SEQUENCE</scope>
    <source>
        <strain evidence="2">NRRL 2769</strain>
    </source>
</reference>
<evidence type="ECO:0000313" key="2">
    <source>
        <dbReference type="EMBL" id="KAG0015740.1"/>
    </source>
</evidence>
<proteinExistence type="predicted"/>
<dbReference type="Gene3D" id="3.80.10.10">
    <property type="entry name" value="Ribonuclease Inhibitor"/>
    <property type="match status" value="1"/>
</dbReference>
<keyword evidence="3" id="KW-1185">Reference proteome</keyword>
<dbReference type="InterPro" id="IPR001810">
    <property type="entry name" value="F-box_dom"/>
</dbReference>
<dbReference type="SUPFAM" id="SSF81383">
    <property type="entry name" value="F-box domain"/>
    <property type="match status" value="1"/>
</dbReference>
<sequence length="199" mass="22444">MSRSDPIHLPEITALIAKHLDRQDLTRCLRVCKAWFNSFLILAWSACGSGMVNGLTFPNMRNLHLEFAIDDGLEIEDQFYVIKHSPRLNCLTWLSEAADKAESKEFGNLLKQGAWPHLKSLVLLIDMQDDDVALMLDGLNSPTNLGLAWSMFGPCAFKSIRRHLDTLRELDISGCSLRCFVFFPAAGGIQDWVHIGEKR</sequence>